<dbReference type="PATRIC" id="fig|742725.3.peg.32"/>
<dbReference type="PANTHER" id="PTHR42924:SF3">
    <property type="entry name" value="POLYMERASE_HISTIDINOL PHOSPHATASE N-TERMINAL DOMAIN-CONTAINING PROTEIN"/>
    <property type="match status" value="1"/>
</dbReference>
<feature type="chain" id="PRO_5003477743" description="Polymerase/histidinol phosphatase N-terminal domain-containing protein" evidence="1">
    <location>
        <begin position="19"/>
        <end position="368"/>
    </location>
</feature>
<dbReference type="EMBL" id="ADLD01000003">
    <property type="protein sequence ID" value="EHB93259.1"/>
    <property type="molecule type" value="Genomic_DNA"/>
</dbReference>
<keyword evidence="1" id="KW-0732">Signal</keyword>
<dbReference type="InterPro" id="IPR003141">
    <property type="entry name" value="Pol/His_phosphatase_N"/>
</dbReference>
<dbReference type="InterPro" id="IPR004013">
    <property type="entry name" value="PHP_dom"/>
</dbReference>
<comment type="caution">
    <text evidence="3">The sequence shown here is derived from an EMBL/GenBank/DDBJ whole genome shotgun (WGS) entry which is preliminary data.</text>
</comment>
<evidence type="ECO:0000256" key="1">
    <source>
        <dbReference type="SAM" id="SignalP"/>
    </source>
</evidence>
<dbReference type="Proteomes" id="UP000006008">
    <property type="component" value="Unassembled WGS sequence"/>
</dbReference>
<dbReference type="GO" id="GO:0004534">
    <property type="term" value="F:5'-3' RNA exonuclease activity"/>
    <property type="evidence" value="ECO:0007669"/>
    <property type="project" value="TreeGrafter"/>
</dbReference>
<name>G5H520_9BACT</name>
<dbReference type="SMART" id="SM00481">
    <property type="entry name" value="POLIIIAc"/>
    <property type="match status" value="1"/>
</dbReference>
<sequence>MKKLLIPLFLCCAVALQAQPEVRPGNETPEFTDHFYTHTRDLIRVPDIPGYTTLKCDFHIHSAYSDGSVWPDVRVNEAWNEGLDAIAITEHIEYRPRVKEGLVCGDQNQSYKIAAEAGERMGILVVPGAEITRQKPFGHMNAFFLTDANALDTDDPVQAVENAVKQGAFIMWNHPGWPDRQVTMYDVHRKLIDEGKIHGIELINGPEYHPKAIAWCKENRLAYMCGSDAHQLITGKYGLSRMPRPMTLVFAKERSVGGIKEALFARRSAVMFHDLLIGPADLLRALMDASLDYRRFARDDKNKTTTYDVTNNSDISYKVVIDELPVILRANSITRIRIPDAQRTTPVLNCLITADETLEAQLPEARIQ</sequence>
<dbReference type="AlphaFoldDB" id="G5H520"/>
<dbReference type="InterPro" id="IPR052018">
    <property type="entry name" value="PHP_domain"/>
</dbReference>
<reference evidence="3 4" key="1">
    <citation type="submission" date="2011-08" db="EMBL/GenBank/DDBJ databases">
        <title>The Genome Sequence of Alistipes indistinctus YIT 12060.</title>
        <authorList>
            <consortium name="The Broad Institute Genome Sequencing Platform"/>
            <person name="Earl A."/>
            <person name="Ward D."/>
            <person name="Feldgarden M."/>
            <person name="Gevers D."/>
            <person name="Morotomi M."/>
            <person name="Young S.K."/>
            <person name="Zeng Q."/>
            <person name="Gargeya S."/>
            <person name="Fitzgerald M."/>
            <person name="Haas B."/>
            <person name="Abouelleil A."/>
            <person name="Alvarado L."/>
            <person name="Arachchi H.M."/>
            <person name="Berlin A."/>
            <person name="Brown A."/>
            <person name="Chapman S.B."/>
            <person name="Chen Z."/>
            <person name="Dunbar C."/>
            <person name="Freedman E."/>
            <person name="Gearin G."/>
            <person name="Gellesch M."/>
            <person name="Goldberg J."/>
            <person name="Griggs A."/>
            <person name="Gujja S."/>
            <person name="Heiman D."/>
            <person name="Howarth C."/>
            <person name="Larson L."/>
            <person name="Lui A."/>
            <person name="MacDonald P.J.P."/>
            <person name="Montmayeur A."/>
            <person name="Murphy C."/>
            <person name="Neiman D."/>
            <person name="Pearson M."/>
            <person name="Priest M."/>
            <person name="Roberts A."/>
            <person name="Saif S."/>
            <person name="Shea T."/>
            <person name="Shenoy N."/>
            <person name="Sisk P."/>
            <person name="Stolte C."/>
            <person name="Sykes S."/>
            <person name="Wortman J."/>
            <person name="Nusbaum C."/>
            <person name="Birren B."/>
        </authorList>
    </citation>
    <scope>NUCLEOTIDE SEQUENCE [LARGE SCALE GENOMIC DNA]</scope>
    <source>
        <strain evidence="3 4">YIT 12060</strain>
    </source>
</reference>
<evidence type="ECO:0000259" key="2">
    <source>
        <dbReference type="SMART" id="SM00481"/>
    </source>
</evidence>
<keyword evidence="4" id="KW-1185">Reference proteome</keyword>
<dbReference type="SUPFAM" id="SSF89550">
    <property type="entry name" value="PHP domain-like"/>
    <property type="match status" value="1"/>
</dbReference>
<dbReference type="Pfam" id="PF02811">
    <property type="entry name" value="PHP"/>
    <property type="match status" value="1"/>
</dbReference>
<accession>G5H520</accession>
<dbReference type="GO" id="GO:0035312">
    <property type="term" value="F:5'-3' DNA exonuclease activity"/>
    <property type="evidence" value="ECO:0007669"/>
    <property type="project" value="TreeGrafter"/>
</dbReference>
<dbReference type="eggNOG" id="COG0613">
    <property type="taxonomic scope" value="Bacteria"/>
</dbReference>
<feature type="signal peptide" evidence="1">
    <location>
        <begin position="1"/>
        <end position="18"/>
    </location>
</feature>
<gene>
    <name evidence="3" type="ORF">HMPREF9450_00030</name>
</gene>
<dbReference type="PANTHER" id="PTHR42924">
    <property type="entry name" value="EXONUCLEASE"/>
    <property type="match status" value="1"/>
</dbReference>
<feature type="domain" description="Polymerase/histidinol phosphatase N-terminal" evidence="2">
    <location>
        <begin position="56"/>
        <end position="135"/>
    </location>
</feature>
<evidence type="ECO:0000313" key="3">
    <source>
        <dbReference type="EMBL" id="EHB93259.1"/>
    </source>
</evidence>
<proteinExistence type="predicted"/>
<dbReference type="InterPro" id="IPR016195">
    <property type="entry name" value="Pol/histidinol_Pase-like"/>
</dbReference>
<dbReference type="STRING" id="742725.HMPREF9450_00030"/>
<evidence type="ECO:0000313" key="4">
    <source>
        <dbReference type="Proteomes" id="UP000006008"/>
    </source>
</evidence>
<dbReference type="HOGENOM" id="CLU_061569_0_0_10"/>
<dbReference type="CDD" id="cd12112">
    <property type="entry name" value="PHP_HisPPase_Chlorobi_like"/>
    <property type="match status" value="1"/>
</dbReference>
<dbReference type="Gene3D" id="3.20.20.140">
    <property type="entry name" value="Metal-dependent hydrolases"/>
    <property type="match status" value="1"/>
</dbReference>
<protein>
    <recommendedName>
        <fullName evidence="2">Polymerase/histidinol phosphatase N-terminal domain-containing protein</fullName>
    </recommendedName>
</protein>
<organism evidence="3 4">
    <name type="scientific">Alistipes indistinctus YIT 12060</name>
    <dbReference type="NCBI Taxonomy" id="742725"/>
    <lineage>
        <taxon>Bacteria</taxon>
        <taxon>Pseudomonadati</taxon>
        <taxon>Bacteroidota</taxon>
        <taxon>Bacteroidia</taxon>
        <taxon>Bacteroidales</taxon>
        <taxon>Rikenellaceae</taxon>
        <taxon>Alistipes</taxon>
    </lineage>
</organism>